<feature type="non-terminal residue" evidence="2">
    <location>
        <position position="47"/>
    </location>
</feature>
<keyword evidence="3" id="KW-1185">Reference proteome</keyword>
<feature type="region of interest" description="Disordered" evidence="1">
    <location>
        <begin position="1"/>
        <end position="47"/>
    </location>
</feature>
<accession>A0A9N9NVT7</accession>
<protein>
    <submittedName>
        <fullName evidence="2">10940_t:CDS:1</fullName>
    </submittedName>
</protein>
<evidence type="ECO:0000256" key="1">
    <source>
        <dbReference type="SAM" id="MobiDB-lite"/>
    </source>
</evidence>
<evidence type="ECO:0000313" key="3">
    <source>
        <dbReference type="Proteomes" id="UP000789342"/>
    </source>
</evidence>
<sequence length="47" mass="5292">MSEDKEITDSDLSRNEPSITKACSDEPKMLEDKEVDDFLNSESKKGV</sequence>
<reference evidence="2" key="1">
    <citation type="submission" date="2021-06" db="EMBL/GenBank/DDBJ databases">
        <authorList>
            <person name="Kallberg Y."/>
            <person name="Tangrot J."/>
            <person name="Rosling A."/>
        </authorList>
    </citation>
    <scope>NUCLEOTIDE SEQUENCE</scope>
    <source>
        <strain evidence="2">CL551</strain>
    </source>
</reference>
<dbReference type="Proteomes" id="UP000789342">
    <property type="component" value="Unassembled WGS sequence"/>
</dbReference>
<organism evidence="2 3">
    <name type="scientific">Acaulospora morrowiae</name>
    <dbReference type="NCBI Taxonomy" id="94023"/>
    <lineage>
        <taxon>Eukaryota</taxon>
        <taxon>Fungi</taxon>
        <taxon>Fungi incertae sedis</taxon>
        <taxon>Mucoromycota</taxon>
        <taxon>Glomeromycotina</taxon>
        <taxon>Glomeromycetes</taxon>
        <taxon>Diversisporales</taxon>
        <taxon>Acaulosporaceae</taxon>
        <taxon>Acaulospora</taxon>
    </lineage>
</organism>
<gene>
    <name evidence="2" type="ORF">AMORRO_LOCUS15966</name>
</gene>
<dbReference type="AlphaFoldDB" id="A0A9N9NVT7"/>
<feature type="compositionally biased region" description="Basic and acidic residues" evidence="1">
    <location>
        <begin position="23"/>
        <end position="32"/>
    </location>
</feature>
<comment type="caution">
    <text evidence="2">The sequence shown here is derived from an EMBL/GenBank/DDBJ whole genome shotgun (WGS) entry which is preliminary data.</text>
</comment>
<evidence type="ECO:0000313" key="2">
    <source>
        <dbReference type="EMBL" id="CAG8761589.1"/>
    </source>
</evidence>
<proteinExistence type="predicted"/>
<dbReference type="EMBL" id="CAJVPV010041144">
    <property type="protein sequence ID" value="CAG8761589.1"/>
    <property type="molecule type" value="Genomic_DNA"/>
</dbReference>
<name>A0A9N9NVT7_9GLOM</name>
<feature type="compositionally biased region" description="Basic and acidic residues" evidence="1">
    <location>
        <begin position="1"/>
        <end position="14"/>
    </location>
</feature>